<evidence type="ECO:0000259" key="1">
    <source>
        <dbReference type="Pfam" id="PF04865"/>
    </source>
</evidence>
<dbReference type="Proteomes" id="UP001519342">
    <property type="component" value="Unassembled WGS sequence"/>
</dbReference>
<dbReference type="Pfam" id="PF04865">
    <property type="entry name" value="Baseplate_J"/>
    <property type="match status" value="1"/>
</dbReference>
<dbReference type="InterPro" id="IPR006949">
    <property type="entry name" value="Barrel_Baseplate_J-like"/>
</dbReference>
<evidence type="ECO:0000313" key="4">
    <source>
        <dbReference type="Proteomes" id="UP001519342"/>
    </source>
</evidence>
<keyword evidence="4" id="KW-1185">Reference proteome</keyword>
<dbReference type="InterPro" id="IPR058531">
    <property type="entry name" value="Baseplate_J_M"/>
</dbReference>
<accession>A0ABS4GGL9</accession>
<feature type="domain" description="Baseplate protein J-like barrel" evidence="1">
    <location>
        <begin position="95"/>
        <end position="179"/>
    </location>
</feature>
<organism evidence="3 4">
    <name type="scientific">Sedimentibacter acidaminivorans</name>
    <dbReference type="NCBI Taxonomy" id="913099"/>
    <lineage>
        <taxon>Bacteria</taxon>
        <taxon>Bacillati</taxon>
        <taxon>Bacillota</taxon>
        <taxon>Tissierellia</taxon>
        <taxon>Sedimentibacter</taxon>
    </lineage>
</organism>
<evidence type="ECO:0000313" key="3">
    <source>
        <dbReference type="EMBL" id="MBP1926839.1"/>
    </source>
</evidence>
<evidence type="ECO:0000259" key="2">
    <source>
        <dbReference type="Pfam" id="PF26078"/>
    </source>
</evidence>
<dbReference type="Pfam" id="PF26078">
    <property type="entry name" value="Baseplate_J_M"/>
    <property type="match status" value="1"/>
</dbReference>
<dbReference type="RefSeq" id="WP_209512559.1">
    <property type="nucleotide sequence ID" value="NZ_JAGGKS010000008.1"/>
</dbReference>
<dbReference type="EMBL" id="JAGGKS010000008">
    <property type="protein sequence ID" value="MBP1926839.1"/>
    <property type="molecule type" value="Genomic_DNA"/>
</dbReference>
<proteinExistence type="predicted"/>
<protein>
    <submittedName>
        <fullName evidence="3">Phage-related baseplate assembly protein</fullName>
    </submittedName>
</protein>
<sequence>MNDFNFLDIDSKQIYEDLIKDFEKAYGEILYAGDERRIFLSQMVPALVALKSNINQTGKQNLLSYAVDESLDNLGNDLYSTERLQPTKAIAKGLITLTGEQVRIITVPAGKRVTPDGQLFFIVKDEVSILPGETSKECVLEAMETGTKYNNFLAGRIMHIVDTVPFVASIVNTETTYNGGEIEENARYRLRCRLSNKSKSTTGPDDAYKYFAMTADSSISDVDVSSPSPGVVEMVVLLENGELPSDEILNKVLEQTSRRDRRPLTDKVLATKPNIINYDINIKYYIDETYLADELSIRKVIEGNNMDYIDGAVRNYVNWQHEKLGRSINPDMLLFYIQNSYMIDGKTPICRVEINSPTYTEINSKSVAKALNISVEYGGLL</sequence>
<reference evidence="3 4" key="1">
    <citation type="submission" date="2021-03" db="EMBL/GenBank/DDBJ databases">
        <title>Genomic Encyclopedia of Type Strains, Phase IV (KMG-IV): sequencing the most valuable type-strain genomes for metagenomic binning, comparative biology and taxonomic classification.</title>
        <authorList>
            <person name="Goeker M."/>
        </authorList>
    </citation>
    <scope>NUCLEOTIDE SEQUENCE [LARGE SCALE GENOMIC DNA]</scope>
    <source>
        <strain evidence="3 4">DSM 24004</strain>
    </source>
</reference>
<gene>
    <name evidence="3" type="ORF">J2Z76_002709</name>
</gene>
<name>A0ABS4GGL9_9FIRM</name>
<feature type="domain" description="Baseplate J-like central" evidence="2">
    <location>
        <begin position="200"/>
        <end position="270"/>
    </location>
</feature>
<comment type="caution">
    <text evidence="3">The sequence shown here is derived from an EMBL/GenBank/DDBJ whole genome shotgun (WGS) entry which is preliminary data.</text>
</comment>